<dbReference type="InterPro" id="IPR002780">
    <property type="entry name" value="Hyd_form_HypD"/>
</dbReference>
<dbReference type="Pfam" id="PF01924">
    <property type="entry name" value="HypD"/>
    <property type="match status" value="1"/>
</dbReference>
<evidence type="ECO:0000256" key="2">
    <source>
        <dbReference type="ARBA" id="ARBA00022723"/>
    </source>
</evidence>
<comment type="caution">
    <text evidence="4">The sequence shown here is derived from an EMBL/GenBank/DDBJ whole genome shotgun (WGS) entry which is preliminary data.</text>
</comment>
<evidence type="ECO:0000313" key="5">
    <source>
        <dbReference type="Proteomes" id="UP000606463"/>
    </source>
</evidence>
<dbReference type="EMBL" id="DQVE01000001">
    <property type="protein sequence ID" value="HIP97757.1"/>
    <property type="molecule type" value="Genomic_DNA"/>
</dbReference>
<evidence type="ECO:0000313" key="4">
    <source>
        <dbReference type="EMBL" id="HIP97757.1"/>
    </source>
</evidence>
<organism evidence="4 5">
    <name type="scientific">Aquifex aeolicus</name>
    <dbReference type="NCBI Taxonomy" id="63363"/>
    <lineage>
        <taxon>Bacteria</taxon>
        <taxon>Pseudomonadati</taxon>
        <taxon>Aquificota</taxon>
        <taxon>Aquificia</taxon>
        <taxon>Aquificales</taxon>
        <taxon>Aquificaceae</taxon>
        <taxon>Aquifex</taxon>
    </lineage>
</organism>
<protein>
    <submittedName>
        <fullName evidence="4">Hydrogenase formation protein HypD</fullName>
    </submittedName>
</protein>
<dbReference type="PANTHER" id="PTHR30149:SF0">
    <property type="entry name" value="HYDROGENASE MATURATION FACTOR HYPD"/>
    <property type="match status" value="1"/>
</dbReference>
<keyword evidence="2" id="KW-0479">Metal-binding</keyword>
<dbReference type="InterPro" id="IPR042244">
    <property type="entry name" value="HypD_2_sf"/>
</dbReference>
<evidence type="ECO:0000256" key="1">
    <source>
        <dbReference type="ARBA" id="ARBA00007888"/>
    </source>
</evidence>
<dbReference type="Gene3D" id="3.40.50.11750">
    <property type="entry name" value="HypD, alpha/beta domain 1"/>
    <property type="match status" value="2"/>
</dbReference>
<dbReference type="PIRSF" id="PIRSF005622">
    <property type="entry name" value="Hydrgn_mat_hypD"/>
    <property type="match status" value="1"/>
</dbReference>
<dbReference type="GO" id="GO:0051604">
    <property type="term" value="P:protein maturation"/>
    <property type="evidence" value="ECO:0007669"/>
    <property type="project" value="TreeGrafter"/>
</dbReference>
<dbReference type="AlphaFoldDB" id="A0A9D0YNW7"/>
<dbReference type="GO" id="GO:0051539">
    <property type="term" value="F:4 iron, 4 sulfur cluster binding"/>
    <property type="evidence" value="ECO:0007669"/>
    <property type="project" value="TreeGrafter"/>
</dbReference>
<dbReference type="InterPro" id="IPR042243">
    <property type="entry name" value="HypD_1"/>
</dbReference>
<dbReference type="GO" id="GO:0005506">
    <property type="term" value="F:iron ion binding"/>
    <property type="evidence" value="ECO:0007669"/>
    <property type="project" value="TreeGrafter"/>
</dbReference>
<keyword evidence="3" id="KW-0408">Iron</keyword>
<dbReference type="Proteomes" id="UP000606463">
    <property type="component" value="Unassembled WGS sequence"/>
</dbReference>
<accession>A0A9D0YNW7</accession>
<dbReference type="PANTHER" id="PTHR30149">
    <property type="entry name" value="HYDROGENASE PROTEIN ASSEMBLY PROTEIN HYPD"/>
    <property type="match status" value="1"/>
</dbReference>
<sequence>MELFKNFRDPLLVKKLLKAIEKTHAGKPVKIMEVCGGHTHAIMRYGLNKLLGELGIEFLHGPGCPVCVMPKERIDQAIAIARQPGVILTTYGDMMRVPGSESSLIKERSLGRDIRMVYSPLESLEIAKRNPEKLVVFFAIGFETTTPMTAGLLELAIKEGIKNLLVHVNHVLVIPAMEAVIKESEIKAFIGPGHVSAIIGGKAYKPFVEKYKVPVVISGFEPVDILEGVLLILNQLKEGRAEVEIQYSRAVTWEGNIRAQELMAKYFEPREKFRWRGLGDIPFSSLKLKGEYSQFDAEIYFKYILPHKSSEDHKLCICGEILKGKAKPTDCKIFGTACTPKNPLGSCMVSSEGACAAYYKYIHSLVSSV</sequence>
<comment type="similarity">
    <text evidence="1">Belongs to the HypD family.</text>
</comment>
<dbReference type="Gene3D" id="6.10.20.100">
    <property type="match status" value="1"/>
</dbReference>
<dbReference type="GO" id="GO:0070025">
    <property type="term" value="F:carbon monoxide binding"/>
    <property type="evidence" value="ECO:0007669"/>
    <property type="project" value="TreeGrafter"/>
</dbReference>
<gene>
    <name evidence="4" type="primary">hypD</name>
    <name evidence="4" type="ORF">EYH37_00075</name>
</gene>
<evidence type="ECO:0000256" key="3">
    <source>
        <dbReference type="ARBA" id="ARBA00023004"/>
    </source>
</evidence>
<reference evidence="4" key="1">
    <citation type="journal article" date="2020" name="ISME J.">
        <title>Gammaproteobacteria mediating utilization of methyl-, sulfur- and petroleum organic compounds in deep ocean hydrothermal plumes.</title>
        <authorList>
            <person name="Zhou Z."/>
            <person name="Liu Y."/>
            <person name="Pan J."/>
            <person name="Cron B.R."/>
            <person name="Toner B.M."/>
            <person name="Anantharaman K."/>
            <person name="Breier J.A."/>
            <person name="Dick G.J."/>
            <person name="Li M."/>
        </authorList>
    </citation>
    <scope>NUCLEOTIDE SEQUENCE</scope>
    <source>
        <strain evidence="4">SZUA-1501</strain>
    </source>
</reference>
<name>A0A9D0YNW7_AQUAO</name>
<proteinExistence type="inferred from homology"/>
<dbReference type="NCBIfam" id="TIGR00075">
    <property type="entry name" value="hypD"/>
    <property type="match status" value="1"/>
</dbReference>